<accession>A0A0E9VJR0</accession>
<evidence type="ECO:0000313" key="1">
    <source>
        <dbReference type="EMBL" id="JAH77680.1"/>
    </source>
</evidence>
<proteinExistence type="predicted"/>
<organism evidence="1">
    <name type="scientific">Anguilla anguilla</name>
    <name type="common">European freshwater eel</name>
    <name type="synonym">Muraena anguilla</name>
    <dbReference type="NCBI Taxonomy" id="7936"/>
    <lineage>
        <taxon>Eukaryota</taxon>
        <taxon>Metazoa</taxon>
        <taxon>Chordata</taxon>
        <taxon>Craniata</taxon>
        <taxon>Vertebrata</taxon>
        <taxon>Euteleostomi</taxon>
        <taxon>Actinopterygii</taxon>
        <taxon>Neopterygii</taxon>
        <taxon>Teleostei</taxon>
        <taxon>Anguilliformes</taxon>
        <taxon>Anguillidae</taxon>
        <taxon>Anguilla</taxon>
    </lineage>
</organism>
<dbReference type="AlphaFoldDB" id="A0A0E9VJR0"/>
<dbReference type="EMBL" id="GBXM01030897">
    <property type="protein sequence ID" value="JAH77680.1"/>
    <property type="molecule type" value="Transcribed_RNA"/>
</dbReference>
<reference evidence="1" key="1">
    <citation type="submission" date="2014-11" db="EMBL/GenBank/DDBJ databases">
        <authorList>
            <person name="Amaro Gonzalez C."/>
        </authorList>
    </citation>
    <scope>NUCLEOTIDE SEQUENCE</scope>
</reference>
<sequence length="24" mass="2792">MTSNGWILMDVPLYLLGKETLIHF</sequence>
<name>A0A0E9VJR0_ANGAN</name>
<reference evidence="1" key="2">
    <citation type="journal article" date="2015" name="Fish Shellfish Immunol.">
        <title>Early steps in the European eel (Anguilla anguilla)-Vibrio vulnificus interaction in the gills: Role of the RtxA13 toxin.</title>
        <authorList>
            <person name="Callol A."/>
            <person name="Pajuelo D."/>
            <person name="Ebbesson L."/>
            <person name="Teles M."/>
            <person name="MacKenzie S."/>
            <person name="Amaro C."/>
        </authorList>
    </citation>
    <scope>NUCLEOTIDE SEQUENCE</scope>
</reference>
<protein>
    <submittedName>
        <fullName evidence="1">Uncharacterized protein</fullName>
    </submittedName>
</protein>